<dbReference type="InterPro" id="IPR006221">
    <property type="entry name" value="TrpG/PapA_dom"/>
</dbReference>
<sequence length="190" mass="21089">MILIIDNYDSFTYNLAQCIGELGWAVRVVRNDEISVPQVKTLSPRAIVISPGPGLPTESGISLQLIKIFGSHVPILGVCLGHQGIASVFGSRIMHAPIPMHGKTSLVYHDGKGLFHNVSNPFIAARYHSLIVDHSKMPYDLMVTAWTDNGFVMACRHRRYSCLQGIQFHPESLWTSEGKQIIYNFLKSVA</sequence>
<dbReference type="RefSeq" id="YP_009314838.1">
    <property type="nucleotide sequence ID" value="NC_031664.1"/>
</dbReference>
<keyword evidence="9" id="KW-0150">Chloroplast</keyword>
<evidence type="ECO:0000256" key="2">
    <source>
        <dbReference type="ARBA" id="ARBA00011743"/>
    </source>
</evidence>
<comment type="subunit">
    <text evidence="2">Tetramer of two components I and two components II.</text>
</comment>
<dbReference type="CDD" id="cd01743">
    <property type="entry name" value="GATase1_Anthranilate_Synthase"/>
    <property type="match status" value="1"/>
</dbReference>
<dbReference type="GeneID" id="30001225"/>
<dbReference type="NCBIfam" id="TIGR00566">
    <property type="entry name" value="trpG_papA"/>
    <property type="match status" value="1"/>
</dbReference>
<dbReference type="FunFam" id="3.40.50.880:FF:000003">
    <property type="entry name" value="Anthranilate synthase component II"/>
    <property type="match status" value="1"/>
</dbReference>
<dbReference type="PROSITE" id="PS51273">
    <property type="entry name" value="GATASE_TYPE_1"/>
    <property type="match status" value="1"/>
</dbReference>
<comment type="pathway">
    <text evidence="1">Amino-acid biosynthesis; L-tryptophan biosynthesis; L-tryptophan from chorismate: step 1/5.</text>
</comment>
<dbReference type="PANTHER" id="PTHR43418:SF4">
    <property type="entry name" value="MULTIFUNCTIONAL TRYPTOPHAN BIOSYNTHESIS PROTEIN"/>
    <property type="match status" value="1"/>
</dbReference>
<proteinExistence type="predicted"/>
<dbReference type="PRINTS" id="PR00096">
    <property type="entry name" value="GATASE"/>
</dbReference>
<evidence type="ECO:0000256" key="7">
    <source>
        <dbReference type="ARBA" id="ARBA00082672"/>
    </source>
</evidence>
<dbReference type="EC" id="4.1.3.27" evidence="3"/>
<evidence type="ECO:0000256" key="3">
    <source>
        <dbReference type="ARBA" id="ARBA00012266"/>
    </source>
</evidence>
<keyword evidence="5" id="KW-0028">Amino-acid biosynthesis</keyword>
<gene>
    <name evidence="9" type="primary">trpG</name>
    <name evidence="9" type="ORF">J0081_9</name>
</gene>
<dbReference type="Pfam" id="PF00117">
    <property type="entry name" value="GATase"/>
    <property type="match status" value="1"/>
</dbReference>
<dbReference type="PRINTS" id="PR00097">
    <property type="entry name" value="ANTSNTHASEII"/>
</dbReference>
<evidence type="ECO:0000313" key="9">
    <source>
        <dbReference type="EMBL" id="SCW23293.1"/>
    </source>
</evidence>
<dbReference type="InterPro" id="IPR017926">
    <property type="entry name" value="GATASE"/>
</dbReference>
<evidence type="ECO:0000256" key="6">
    <source>
        <dbReference type="ARBA" id="ARBA00022962"/>
    </source>
</evidence>
<feature type="domain" description="Glutamine amidotransferase" evidence="8">
    <location>
        <begin position="3"/>
        <end position="187"/>
    </location>
</feature>
<geneLocation type="chloroplast" evidence="9"/>
<keyword evidence="9" id="KW-0934">Plastid</keyword>
<dbReference type="PANTHER" id="PTHR43418">
    <property type="entry name" value="MULTIFUNCTIONAL TRYPTOPHAN BIOSYNTHESIS PROTEIN-RELATED"/>
    <property type="match status" value="1"/>
</dbReference>
<reference evidence="9" key="2">
    <citation type="submission" date="2016-10" db="EMBL/GenBank/DDBJ databases">
        <authorList>
            <person name="de Groot N.N."/>
        </authorList>
    </citation>
    <scope>NUCLEOTIDE SEQUENCE</scope>
    <source>
        <strain evidence="9">J.0081</strain>
    </source>
</reference>
<keyword evidence="5" id="KW-0822">Tryptophan biosynthesis</keyword>
<dbReference type="AlphaFoldDB" id="A0A1G4NX77"/>
<evidence type="ECO:0000256" key="4">
    <source>
        <dbReference type="ARBA" id="ARBA00020654"/>
    </source>
</evidence>
<evidence type="ECO:0000259" key="8">
    <source>
        <dbReference type="Pfam" id="PF00117"/>
    </source>
</evidence>
<name>A0A1G4NX77_9FLOR</name>
<evidence type="ECO:0000256" key="5">
    <source>
        <dbReference type="ARBA" id="ARBA00022822"/>
    </source>
</evidence>
<dbReference type="SUPFAM" id="SSF52317">
    <property type="entry name" value="Class I glutamine amidotransferase-like"/>
    <property type="match status" value="1"/>
</dbReference>
<organism evidence="9">
    <name type="scientific">Scinaia undulata</name>
    <dbReference type="NCBI Taxonomy" id="1884664"/>
    <lineage>
        <taxon>Eukaryota</taxon>
        <taxon>Rhodophyta</taxon>
        <taxon>Florideophyceae</taxon>
        <taxon>Nemaliophycidae</taxon>
        <taxon>Nemaliales</taxon>
        <taxon>Scinaiaceae</taxon>
        <taxon>Scinaia</taxon>
    </lineage>
</organism>
<dbReference type="InterPro" id="IPR050472">
    <property type="entry name" value="Anth_synth/Amidotransfase"/>
</dbReference>
<dbReference type="GO" id="GO:0005829">
    <property type="term" value="C:cytosol"/>
    <property type="evidence" value="ECO:0007669"/>
    <property type="project" value="TreeGrafter"/>
</dbReference>
<keyword evidence="6" id="KW-0315">Glutamine amidotransferase</keyword>
<dbReference type="EMBL" id="LT622873">
    <property type="protein sequence ID" value="SCW23293.1"/>
    <property type="molecule type" value="Genomic_DNA"/>
</dbReference>
<dbReference type="GO" id="GO:0004049">
    <property type="term" value="F:anthranilate synthase activity"/>
    <property type="evidence" value="ECO:0007669"/>
    <property type="project" value="UniProtKB-EC"/>
</dbReference>
<dbReference type="GO" id="GO:0000162">
    <property type="term" value="P:L-tryptophan biosynthetic process"/>
    <property type="evidence" value="ECO:0007669"/>
    <property type="project" value="UniProtKB-KW"/>
</dbReference>
<dbReference type="Gene3D" id="3.40.50.880">
    <property type="match status" value="1"/>
</dbReference>
<accession>A0A1G4NX77</accession>
<dbReference type="InterPro" id="IPR029062">
    <property type="entry name" value="Class_I_gatase-like"/>
</dbReference>
<keyword evidence="5" id="KW-0057">Aromatic amino acid biosynthesis</keyword>
<protein>
    <recommendedName>
        <fullName evidence="4">Anthranilate synthase component 2</fullName>
        <ecNumber evidence="3">4.1.3.27</ecNumber>
    </recommendedName>
    <alternativeName>
        <fullName evidence="7">Anthranilate synthase, glutamine amidotransferase component</fullName>
    </alternativeName>
</protein>
<evidence type="ECO:0000256" key="1">
    <source>
        <dbReference type="ARBA" id="ARBA00004873"/>
    </source>
</evidence>
<reference evidence="9" key="1">
    <citation type="submission" date="2016-10" db="EMBL/GenBank/DDBJ databases">
        <title>Chloroplast genomes as a tool to resolve red algal phylogenies: a case study in the Nemaliales.</title>
        <authorList>
            <person name="Costa J.F."/>
            <person name="Lin S.M."/>
            <person name="Macaya E.C."/>
            <person name="Fernandez-Garcia C."/>
            <person name="Verbruggen H."/>
        </authorList>
    </citation>
    <scope>NUCLEOTIDE SEQUENCE</scope>
    <source>
        <strain evidence="9">J.0081</strain>
    </source>
</reference>
<dbReference type="PRINTS" id="PR00099">
    <property type="entry name" value="CPSGATASE"/>
</dbReference>